<evidence type="ECO:0000313" key="2">
    <source>
        <dbReference type="Proteomes" id="UP001416858"/>
    </source>
</evidence>
<comment type="caution">
    <text evidence="1">The sequence shown here is derived from an EMBL/GenBank/DDBJ whole genome shotgun (WGS) entry which is preliminary data.</text>
</comment>
<accession>A0ABP9VMD9</accession>
<dbReference type="EMBL" id="BAABRO010000002">
    <property type="protein sequence ID" value="GAA5505750.1"/>
    <property type="molecule type" value="Genomic_DNA"/>
</dbReference>
<name>A0ABP9VMD9_9BACT</name>
<proteinExistence type="predicted"/>
<reference evidence="1 2" key="1">
    <citation type="submission" date="2024-02" db="EMBL/GenBank/DDBJ databases">
        <title>Rhodopirellula caenicola NBRC 110016.</title>
        <authorList>
            <person name="Ichikawa N."/>
            <person name="Katano-Makiyama Y."/>
            <person name="Hidaka K."/>
        </authorList>
    </citation>
    <scope>NUCLEOTIDE SEQUENCE [LARGE SCALE GENOMIC DNA]</scope>
    <source>
        <strain evidence="1 2">NBRC 110016</strain>
    </source>
</reference>
<evidence type="ECO:0000313" key="1">
    <source>
        <dbReference type="EMBL" id="GAA5505750.1"/>
    </source>
</evidence>
<keyword evidence="2" id="KW-1185">Reference proteome</keyword>
<protein>
    <submittedName>
        <fullName evidence="1">Uncharacterized protein</fullName>
    </submittedName>
</protein>
<organism evidence="1 2">
    <name type="scientific">Novipirellula caenicola</name>
    <dbReference type="NCBI Taxonomy" id="1536901"/>
    <lineage>
        <taxon>Bacteria</taxon>
        <taxon>Pseudomonadati</taxon>
        <taxon>Planctomycetota</taxon>
        <taxon>Planctomycetia</taxon>
        <taxon>Pirellulales</taxon>
        <taxon>Pirellulaceae</taxon>
        <taxon>Novipirellula</taxon>
    </lineage>
</organism>
<sequence length="59" mass="6747">MSNAPFSMHVILSLQHPTTTHAIGLESRATMRTPQTLIFQFTIFNLTFSIYPHPMSPTW</sequence>
<gene>
    <name evidence="1" type="ORF">Rcae01_01197</name>
</gene>
<dbReference type="Proteomes" id="UP001416858">
    <property type="component" value="Unassembled WGS sequence"/>
</dbReference>